<evidence type="ECO:0000313" key="2">
    <source>
        <dbReference type="Proteomes" id="UP000236248"/>
    </source>
</evidence>
<proteinExistence type="predicted"/>
<sequence length="112" mass="13185">MLQKFRIKTTDDYSRVKRAIEDIIHDLEAKLHRDSYISFSNLMESMGWRFFTISLDINFIDDMGNVMSGLLRAKGHTYLDKFASYLQSRLRGEGFNIIVEIYYNEEEEEEGG</sequence>
<protein>
    <submittedName>
        <fullName evidence="1">Uncharacterized protein</fullName>
    </submittedName>
</protein>
<gene>
    <name evidence="1" type="ORF">NCAV_1753</name>
</gene>
<evidence type="ECO:0000313" key="1">
    <source>
        <dbReference type="EMBL" id="SPC34916.1"/>
    </source>
</evidence>
<dbReference type="Proteomes" id="UP000236248">
    <property type="component" value="Chromosome NCAV"/>
</dbReference>
<keyword evidence="2" id="KW-1185">Reference proteome</keyword>
<name>A0A2K5ATE1_9ARCH</name>
<dbReference type="RefSeq" id="WP_103286520.1">
    <property type="nucleotide sequence ID" value="NZ_LT981265.1"/>
</dbReference>
<dbReference type="AlphaFoldDB" id="A0A2K5ATE1"/>
<accession>A0A2K5ATE1</accession>
<dbReference type="EMBL" id="LT981265">
    <property type="protein sequence ID" value="SPC34916.1"/>
    <property type="molecule type" value="Genomic_DNA"/>
</dbReference>
<reference evidence="2" key="1">
    <citation type="submission" date="2018-01" db="EMBL/GenBank/DDBJ databases">
        <authorList>
            <person name="Kerou L M."/>
        </authorList>
    </citation>
    <scope>NUCLEOTIDE SEQUENCE [LARGE SCALE GENOMIC DNA]</scope>
    <source>
        <strain evidence="2">SCU2</strain>
    </source>
</reference>
<dbReference type="GeneID" id="41595732"/>
<dbReference type="KEGG" id="ncv:NCAV_1753"/>
<organism evidence="1 2">
    <name type="scientific">Candidatus Nitrosocaldus cavascurensis</name>
    <dbReference type="NCBI Taxonomy" id="2058097"/>
    <lineage>
        <taxon>Archaea</taxon>
        <taxon>Nitrososphaerota</taxon>
        <taxon>Nitrososphaeria</taxon>
        <taxon>Candidatus Nitrosocaldales</taxon>
        <taxon>Candidatus Nitrosocaldaceae</taxon>
        <taxon>Candidatus Nitrosocaldus</taxon>
    </lineage>
</organism>